<evidence type="ECO:0008006" key="3">
    <source>
        <dbReference type="Google" id="ProtNLM"/>
    </source>
</evidence>
<dbReference type="NCBIfam" id="TIGR01552">
    <property type="entry name" value="phd_fam"/>
    <property type="match status" value="1"/>
</dbReference>
<comment type="similarity">
    <text evidence="1">Belongs to the phD/YefM antitoxin family.</text>
</comment>
<reference evidence="2" key="1">
    <citation type="journal article" date="2015" name="Nature">
        <title>Complex archaea that bridge the gap between prokaryotes and eukaryotes.</title>
        <authorList>
            <person name="Spang A."/>
            <person name="Saw J.H."/>
            <person name="Jorgensen S.L."/>
            <person name="Zaremba-Niedzwiedzka K."/>
            <person name="Martijn J."/>
            <person name="Lind A.E."/>
            <person name="van Eijk R."/>
            <person name="Schleper C."/>
            <person name="Guy L."/>
            <person name="Ettema T.J."/>
        </authorList>
    </citation>
    <scope>NUCLEOTIDE SEQUENCE</scope>
</reference>
<dbReference type="InterPro" id="IPR051405">
    <property type="entry name" value="phD/YefM_antitoxin"/>
</dbReference>
<evidence type="ECO:0000313" key="2">
    <source>
        <dbReference type="EMBL" id="KKN55525.1"/>
    </source>
</evidence>
<dbReference type="AlphaFoldDB" id="A0A0F9RGA3"/>
<dbReference type="Gene3D" id="6.10.250.330">
    <property type="match status" value="1"/>
</dbReference>
<dbReference type="Gene3D" id="3.40.1620.10">
    <property type="entry name" value="YefM-like domain"/>
    <property type="match status" value="1"/>
</dbReference>
<proteinExistence type="inferred from homology"/>
<organism evidence="2">
    <name type="scientific">marine sediment metagenome</name>
    <dbReference type="NCBI Taxonomy" id="412755"/>
    <lineage>
        <taxon>unclassified sequences</taxon>
        <taxon>metagenomes</taxon>
        <taxon>ecological metagenomes</taxon>
    </lineage>
</organism>
<dbReference type="PANTHER" id="PTHR33713:SF6">
    <property type="entry name" value="ANTITOXIN YEFM"/>
    <property type="match status" value="1"/>
</dbReference>
<dbReference type="PANTHER" id="PTHR33713">
    <property type="entry name" value="ANTITOXIN YAFN-RELATED"/>
    <property type="match status" value="1"/>
</dbReference>
<dbReference type="InterPro" id="IPR036165">
    <property type="entry name" value="YefM-like_sf"/>
</dbReference>
<evidence type="ECO:0000256" key="1">
    <source>
        <dbReference type="ARBA" id="ARBA00009981"/>
    </source>
</evidence>
<name>A0A0F9RGA3_9ZZZZ</name>
<gene>
    <name evidence="2" type="ORF">LCGC14_0581440</name>
</gene>
<dbReference type="Pfam" id="PF02604">
    <property type="entry name" value="PhdYeFM_antitox"/>
    <property type="match status" value="1"/>
</dbReference>
<dbReference type="EMBL" id="LAZR01000881">
    <property type="protein sequence ID" value="KKN55525.1"/>
    <property type="molecule type" value="Genomic_DNA"/>
</dbReference>
<dbReference type="InterPro" id="IPR006442">
    <property type="entry name" value="Antitoxin_Phd/YefM"/>
</dbReference>
<accession>A0A0F9RGA3</accession>
<comment type="caution">
    <text evidence="2">The sequence shown here is derived from an EMBL/GenBank/DDBJ whole genome shotgun (WGS) entry which is preliminary data.</text>
</comment>
<sequence>MRIVSFTEARNGLKSVLDNVVNDADYTIITRRDSGNAVVMSMDHYNSLMETVHLLKSPANAAHLTRSIEQFKSAQVIEREILND</sequence>
<dbReference type="SUPFAM" id="SSF143120">
    <property type="entry name" value="YefM-like"/>
    <property type="match status" value="1"/>
</dbReference>
<protein>
    <recommendedName>
        <fullName evidence="3">Antitoxin</fullName>
    </recommendedName>
</protein>